<keyword evidence="1" id="KW-0812">Transmembrane</keyword>
<reference evidence="2 3" key="1">
    <citation type="submission" date="2015-10" db="EMBL/GenBank/DDBJ databases">
        <title>The utility of whole genome sequencing in characterizing Acinetobacter epidemiology and analyzing hospital outbreaks.</title>
        <authorList>
            <person name="Ozer E.A."/>
            <person name="Fitzpatrick M.A."/>
            <person name="Hauser A.R."/>
        </authorList>
    </citation>
    <scope>NUCLEOTIDE SEQUENCE [LARGE SCALE GENOMIC DNA]</scope>
    <source>
        <strain evidence="2 3">ABBL072</strain>
    </source>
</reference>
<comment type="caution">
    <text evidence="2">The sequence shown here is derived from an EMBL/GenBank/DDBJ whole genome shotgun (WGS) entry which is preliminary data.</text>
</comment>
<name>A0AAN5WCP4_ACIBA</name>
<dbReference type="AlphaFoldDB" id="A0AAN5WCP4"/>
<gene>
    <name evidence="2" type="ORF">APD33_13195</name>
</gene>
<protein>
    <recommendedName>
        <fullName evidence="4">Holin</fullName>
    </recommendedName>
</protein>
<keyword evidence="1" id="KW-1133">Transmembrane helix</keyword>
<sequence length="105" mass="11375">MTDPFSTGTDQVQWWHVLLAAITAMWGGIVNYLGKVQAGEKPTFIGATIHLSMSGFAGLLCWLLCAQFQVAGFMTAICTGLAGHLGSEFIRLLEAKFVRKIKGVE</sequence>
<dbReference type="Proteomes" id="UP000051449">
    <property type="component" value="Unassembled WGS sequence"/>
</dbReference>
<feature type="transmembrane region" description="Helical" evidence="1">
    <location>
        <begin position="12"/>
        <end position="32"/>
    </location>
</feature>
<dbReference type="Pfam" id="PF16083">
    <property type="entry name" value="Phage_holin_3_3"/>
    <property type="match status" value="1"/>
</dbReference>
<organism evidence="2 3">
    <name type="scientific">Acinetobacter baumannii</name>
    <dbReference type="NCBI Taxonomy" id="470"/>
    <lineage>
        <taxon>Bacteria</taxon>
        <taxon>Pseudomonadati</taxon>
        <taxon>Pseudomonadota</taxon>
        <taxon>Gammaproteobacteria</taxon>
        <taxon>Moraxellales</taxon>
        <taxon>Moraxellaceae</taxon>
        <taxon>Acinetobacter</taxon>
        <taxon>Acinetobacter calcoaceticus/baumannii complex</taxon>
    </lineage>
</organism>
<proteinExistence type="predicted"/>
<feature type="transmembrane region" description="Helical" evidence="1">
    <location>
        <begin position="44"/>
        <end position="65"/>
    </location>
</feature>
<dbReference type="EMBL" id="LLGC01000179">
    <property type="protein sequence ID" value="KQE03565.1"/>
    <property type="molecule type" value="Genomic_DNA"/>
</dbReference>
<evidence type="ECO:0000313" key="3">
    <source>
        <dbReference type="Proteomes" id="UP000051449"/>
    </source>
</evidence>
<evidence type="ECO:0000256" key="1">
    <source>
        <dbReference type="SAM" id="Phobius"/>
    </source>
</evidence>
<evidence type="ECO:0000313" key="2">
    <source>
        <dbReference type="EMBL" id="KQE03565.1"/>
    </source>
</evidence>
<dbReference type="RefSeq" id="WP_000131859.1">
    <property type="nucleotide sequence ID" value="NZ_CACSGJ010000042.1"/>
</dbReference>
<dbReference type="InterPro" id="IPR032126">
    <property type="entry name" value="LydA_holin"/>
</dbReference>
<keyword evidence="1" id="KW-0472">Membrane</keyword>
<evidence type="ECO:0008006" key="4">
    <source>
        <dbReference type="Google" id="ProtNLM"/>
    </source>
</evidence>
<accession>A0AAN5WCP4</accession>